<evidence type="ECO:0000256" key="1">
    <source>
        <dbReference type="ARBA" id="ARBA00004245"/>
    </source>
</evidence>
<comment type="subcellular location">
    <subcellularLocation>
        <location evidence="1">Cytoplasm</location>
        <location evidence="1">Cytoskeleton</location>
    </subcellularLocation>
</comment>
<dbReference type="InterPro" id="IPR027417">
    <property type="entry name" value="P-loop_NTPase"/>
</dbReference>
<dbReference type="Gene3D" id="3.40.850.10">
    <property type="entry name" value="Kinesin motor domain"/>
    <property type="match status" value="1"/>
</dbReference>
<dbReference type="PANTHER" id="PTHR47968">
    <property type="entry name" value="CENTROMERE PROTEIN E"/>
    <property type="match status" value="1"/>
</dbReference>
<accession>A0A3P7ETX2</accession>
<dbReference type="AlphaFoldDB" id="A0A3P7ETX2"/>
<feature type="binding site" evidence="7">
    <location>
        <begin position="134"/>
        <end position="141"/>
    </location>
    <ligand>
        <name>ATP</name>
        <dbReference type="ChEBI" id="CHEBI:30616"/>
    </ligand>
</feature>
<dbReference type="PRINTS" id="PR00380">
    <property type="entry name" value="KINESINHEAVY"/>
</dbReference>
<evidence type="ECO:0000256" key="7">
    <source>
        <dbReference type="PROSITE-ProRule" id="PRU00283"/>
    </source>
</evidence>
<dbReference type="OrthoDB" id="21525at2759"/>
<evidence type="ECO:0000256" key="2">
    <source>
        <dbReference type="ARBA" id="ARBA00022741"/>
    </source>
</evidence>
<comment type="similarity">
    <text evidence="7">Belongs to the TRAFAC class myosin-kinesin ATPase superfamily. Kinesin family.</text>
</comment>
<feature type="coiled-coil region" evidence="8">
    <location>
        <begin position="625"/>
        <end position="666"/>
    </location>
</feature>
<dbReference type="InterPro" id="IPR001752">
    <property type="entry name" value="Kinesin_motor_dom"/>
</dbReference>
<keyword evidence="12" id="KW-1185">Reference proteome</keyword>
<feature type="domain" description="Kinesin motor" evidence="10">
    <location>
        <begin position="59"/>
        <end position="371"/>
    </location>
</feature>
<dbReference type="Pfam" id="PF00225">
    <property type="entry name" value="Kinesin"/>
    <property type="match status" value="1"/>
</dbReference>
<dbReference type="PANTHER" id="PTHR47968:SF75">
    <property type="entry name" value="CENTROMERE-ASSOCIATED PROTEIN E"/>
    <property type="match status" value="1"/>
</dbReference>
<keyword evidence="4 8" id="KW-0175">Coiled coil</keyword>
<name>A0A3P7ETX2_WUCBA</name>
<evidence type="ECO:0000256" key="4">
    <source>
        <dbReference type="ARBA" id="ARBA00023054"/>
    </source>
</evidence>
<keyword evidence="6" id="KW-0963">Cytoplasm</keyword>
<sequence>MENVIWENLVGWCWDYSELPLFPIFPRITEILQICCNQQGFGLLVLSGIIMETDVVEDNIKVVVRMRPPLARESARVYWKVIDDHTIVDGEEKSYTFDQVYREIDRTQDVFINSAKDVVESAMAGYNGTLFAYGQTASGKTYTMFGTDNSDGIVQMALDTIFAKILEGSGKRYMLRISCIEIYNEKVRDLLSNSIVDLPIKEFKEKVVVDGLREEVIVCKDGVAMLIQRAFANRVTGETALNERSSRSHVILRFVIECYDDAVASNSSSYVSFLNVVDLAGSESAKHSGGDGDRLKESGKINTSLLALQKVINQLSEKGNGHVSFRDSKLTRLLKNSLGGNARTLIICTASPTEVTQTLQTLRFAASAKNIKNKPRKNWNTEGLLTQYIQTIECLKAELEENRKNETVELELINKNIELSKEVERLRKCILSSRALPQSIQKDNDRRVRRQTWGGNWARPGTDLLLPYANSPPSVQLHKNLVVAGSKDSAVDEISEQQDTATFYDTSVVAFTTLRLNGDEADTVTDFQASNQDNEVRGNESMVTKTDDETENQQPPTTNHSAEDEKLSMGNSIITDEKMSEDDSPSCGENEDIESIQSSPLNELYVSLFSLEFINSMSSNAEFNFHFSKKKVNDLEATVDELKAENENLKEELRRRNRDISWLEKQCDDADSKETELREQVYETQKINDENLLVIAALRNEIVQMKDSMMASDAVDIQNKENLFRLENEIQKREKDGLLLELRRVTNKQEHMAEKARFGENDNDNLSSKPVNCANAQMKPKNRYAIEIDSSQSTPVKNYPECTTQ</sequence>
<dbReference type="GO" id="GO:0003777">
    <property type="term" value="F:microtubule motor activity"/>
    <property type="evidence" value="ECO:0007669"/>
    <property type="project" value="InterPro"/>
</dbReference>
<dbReference type="GO" id="GO:0005524">
    <property type="term" value="F:ATP binding"/>
    <property type="evidence" value="ECO:0007669"/>
    <property type="project" value="UniProtKB-UniRule"/>
</dbReference>
<keyword evidence="2 7" id="KW-0547">Nucleotide-binding</keyword>
<dbReference type="GO" id="GO:0005874">
    <property type="term" value="C:microtubule"/>
    <property type="evidence" value="ECO:0007669"/>
    <property type="project" value="TreeGrafter"/>
</dbReference>
<evidence type="ECO:0000256" key="8">
    <source>
        <dbReference type="SAM" id="Coils"/>
    </source>
</evidence>
<protein>
    <recommendedName>
        <fullName evidence="10">Kinesin motor domain-containing protein</fullName>
    </recommendedName>
</protein>
<keyword evidence="5 7" id="KW-0505">Motor protein</keyword>
<dbReference type="PROSITE" id="PS50067">
    <property type="entry name" value="KINESIN_MOTOR_2"/>
    <property type="match status" value="1"/>
</dbReference>
<dbReference type="SUPFAM" id="SSF52540">
    <property type="entry name" value="P-loop containing nucleoside triphosphate hydrolases"/>
    <property type="match status" value="1"/>
</dbReference>
<dbReference type="OMA" id="LRFVIEC"/>
<feature type="compositionally biased region" description="Acidic residues" evidence="9">
    <location>
        <begin position="579"/>
        <end position="594"/>
    </location>
</feature>
<evidence type="ECO:0000313" key="12">
    <source>
        <dbReference type="Proteomes" id="UP000270924"/>
    </source>
</evidence>
<evidence type="ECO:0000313" key="11">
    <source>
        <dbReference type="EMBL" id="VDM19817.1"/>
    </source>
</evidence>
<dbReference type="SMART" id="SM00129">
    <property type="entry name" value="KISc"/>
    <property type="match status" value="1"/>
</dbReference>
<proteinExistence type="inferred from homology"/>
<evidence type="ECO:0000256" key="5">
    <source>
        <dbReference type="ARBA" id="ARBA00023175"/>
    </source>
</evidence>
<dbReference type="InterPro" id="IPR036961">
    <property type="entry name" value="Kinesin_motor_dom_sf"/>
</dbReference>
<evidence type="ECO:0000256" key="9">
    <source>
        <dbReference type="SAM" id="MobiDB-lite"/>
    </source>
</evidence>
<feature type="region of interest" description="Disordered" evidence="9">
    <location>
        <begin position="527"/>
        <end position="595"/>
    </location>
</feature>
<dbReference type="InParanoid" id="A0A3P7ETX2"/>
<dbReference type="EMBL" id="UYWW01012225">
    <property type="protein sequence ID" value="VDM19817.1"/>
    <property type="molecule type" value="Genomic_DNA"/>
</dbReference>
<evidence type="ECO:0000256" key="3">
    <source>
        <dbReference type="ARBA" id="ARBA00022840"/>
    </source>
</evidence>
<dbReference type="GO" id="GO:0008017">
    <property type="term" value="F:microtubule binding"/>
    <property type="evidence" value="ECO:0007669"/>
    <property type="project" value="InterPro"/>
</dbReference>
<keyword evidence="3 7" id="KW-0067">ATP-binding</keyword>
<dbReference type="GO" id="GO:0007018">
    <property type="term" value="P:microtubule-based movement"/>
    <property type="evidence" value="ECO:0007669"/>
    <property type="project" value="InterPro"/>
</dbReference>
<keyword evidence="6" id="KW-0206">Cytoskeleton</keyword>
<evidence type="ECO:0000259" key="10">
    <source>
        <dbReference type="PROSITE" id="PS50067"/>
    </source>
</evidence>
<gene>
    <name evidence="11" type="ORF">WBA_LOCUS10834</name>
</gene>
<dbReference type="InterPro" id="IPR027640">
    <property type="entry name" value="Kinesin-like_fam"/>
</dbReference>
<feature type="coiled-coil region" evidence="8">
    <location>
        <begin position="385"/>
        <end position="416"/>
    </location>
</feature>
<organism evidence="11 12">
    <name type="scientific">Wuchereria bancrofti</name>
    <dbReference type="NCBI Taxonomy" id="6293"/>
    <lineage>
        <taxon>Eukaryota</taxon>
        <taxon>Metazoa</taxon>
        <taxon>Ecdysozoa</taxon>
        <taxon>Nematoda</taxon>
        <taxon>Chromadorea</taxon>
        <taxon>Rhabditida</taxon>
        <taxon>Spirurina</taxon>
        <taxon>Spiruromorpha</taxon>
        <taxon>Filarioidea</taxon>
        <taxon>Onchocercidae</taxon>
        <taxon>Wuchereria</taxon>
    </lineage>
</organism>
<dbReference type="GO" id="GO:0000278">
    <property type="term" value="P:mitotic cell cycle"/>
    <property type="evidence" value="ECO:0007669"/>
    <property type="project" value="TreeGrafter"/>
</dbReference>
<dbReference type="Proteomes" id="UP000270924">
    <property type="component" value="Unassembled WGS sequence"/>
</dbReference>
<evidence type="ECO:0000256" key="6">
    <source>
        <dbReference type="ARBA" id="ARBA00023212"/>
    </source>
</evidence>
<reference evidence="11 12" key="1">
    <citation type="submission" date="2018-11" db="EMBL/GenBank/DDBJ databases">
        <authorList>
            <consortium name="Pathogen Informatics"/>
        </authorList>
    </citation>
    <scope>NUCLEOTIDE SEQUENCE [LARGE SCALE GENOMIC DNA]</scope>
</reference>